<dbReference type="GO" id="GO:0022857">
    <property type="term" value="F:transmembrane transporter activity"/>
    <property type="evidence" value="ECO:0007669"/>
    <property type="project" value="TreeGrafter"/>
</dbReference>
<evidence type="ECO:0000313" key="2">
    <source>
        <dbReference type="Proteomes" id="UP000616608"/>
    </source>
</evidence>
<dbReference type="Gene3D" id="3.40.50.300">
    <property type="entry name" value="P-loop containing nucleotide triphosphate hydrolases"/>
    <property type="match status" value="1"/>
</dbReference>
<dbReference type="InterPro" id="IPR027417">
    <property type="entry name" value="P-loop_NTPase"/>
</dbReference>
<protein>
    <recommendedName>
        <fullName evidence="3">ABC transporter ATP-binding protein</fullName>
    </recommendedName>
</protein>
<dbReference type="EMBL" id="BMJT01000008">
    <property type="protein sequence ID" value="GGG29445.1"/>
    <property type="molecule type" value="Genomic_DNA"/>
</dbReference>
<dbReference type="Proteomes" id="UP000616608">
    <property type="component" value="Unassembled WGS sequence"/>
</dbReference>
<dbReference type="InterPro" id="IPR015854">
    <property type="entry name" value="ABC_transpr_LolD-like"/>
</dbReference>
<dbReference type="PANTHER" id="PTHR24220">
    <property type="entry name" value="IMPORT ATP-BINDING PROTEIN"/>
    <property type="match status" value="1"/>
</dbReference>
<name>A0A917G908_9BACI</name>
<accession>A0A917G908</accession>
<dbReference type="GO" id="GO:0005886">
    <property type="term" value="C:plasma membrane"/>
    <property type="evidence" value="ECO:0007669"/>
    <property type="project" value="TreeGrafter"/>
</dbReference>
<evidence type="ECO:0000313" key="1">
    <source>
        <dbReference type="EMBL" id="GGG29445.1"/>
    </source>
</evidence>
<keyword evidence="2" id="KW-1185">Reference proteome</keyword>
<dbReference type="AlphaFoldDB" id="A0A917G908"/>
<dbReference type="SUPFAM" id="SSF52540">
    <property type="entry name" value="P-loop containing nucleoside triphosphate hydrolases"/>
    <property type="match status" value="1"/>
</dbReference>
<reference evidence="1" key="1">
    <citation type="journal article" date="2014" name="Int. J. Syst. Evol. Microbiol.">
        <title>Complete genome sequence of Corynebacterium casei LMG S-19264T (=DSM 44701T), isolated from a smear-ripened cheese.</title>
        <authorList>
            <consortium name="US DOE Joint Genome Institute (JGI-PGF)"/>
            <person name="Walter F."/>
            <person name="Albersmeier A."/>
            <person name="Kalinowski J."/>
            <person name="Ruckert C."/>
        </authorList>
    </citation>
    <scope>NUCLEOTIDE SEQUENCE</scope>
    <source>
        <strain evidence="1">CGMCC 1.15760</strain>
    </source>
</reference>
<evidence type="ECO:0008006" key="3">
    <source>
        <dbReference type="Google" id="ProtNLM"/>
    </source>
</evidence>
<organism evidence="1 2">
    <name type="scientific">Lysinibacillus alkalisoli</name>
    <dbReference type="NCBI Taxonomy" id="1911548"/>
    <lineage>
        <taxon>Bacteria</taxon>
        <taxon>Bacillati</taxon>
        <taxon>Bacillota</taxon>
        <taxon>Bacilli</taxon>
        <taxon>Bacillales</taxon>
        <taxon>Bacillaceae</taxon>
        <taxon>Lysinibacillus</taxon>
    </lineage>
</organism>
<comment type="caution">
    <text evidence="1">The sequence shown here is derived from an EMBL/GenBank/DDBJ whole genome shotgun (WGS) entry which is preliminary data.</text>
</comment>
<sequence>MNPAIILADEPTTNLDADNFALVLTLFQSLKQEGKIIIIATHDERIVPIQIKYTVLKIVN</sequence>
<gene>
    <name evidence="1" type="ORF">GCM10007425_25090</name>
</gene>
<reference evidence="1" key="2">
    <citation type="submission" date="2020-09" db="EMBL/GenBank/DDBJ databases">
        <authorList>
            <person name="Sun Q."/>
            <person name="Zhou Y."/>
        </authorList>
    </citation>
    <scope>NUCLEOTIDE SEQUENCE</scope>
    <source>
        <strain evidence="1">CGMCC 1.15760</strain>
    </source>
</reference>
<proteinExistence type="predicted"/>